<evidence type="ECO:0000256" key="1">
    <source>
        <dbReference type="SAM" id="Phobius"/>
    </source>
</evidence>
<proteinExistence type="predicted"/>
<reference evidence="2 3" key="1">
    <citation type="submission" date="2018-06" db="EMBL/GenBank/DDBJ databases">
        <title>Genomic Encyclopedia of Archaeal and Bacterial Type Strains, Phase II (KMG-II): from individual species to whole genera.</title>
        <authorList>
            <person name="Goeker M."/>
        </authorList>
    </citation>
    <scope>NUCLEOTIDE SEQUENCE [LARGE SCALE GENOMIC DNA]</scope>
    <source>
        <strain evidence="2 3">DSM 12408</strain>
    </source>
</reference>
<dbReference type="EMBL" id="QLLQ01000006">
    <property type="protein sequence ID" value="RAJ24527.1"/>
    <property type="molecule type" value="Genomic_DNA"/>
</dbReference>
<feature type="transmembrane region" description="Helical" evidence="1">
    <location>
        <begin position="68"/>
        <end position="93"/>
    </location>
</feature>
<keyword evidence="3" id="KW-1185">Reference proteome</keyword>
<keyword evidence="1" id="KW-1133">Transmembrane helix</keyword>
<comment type="caution">
    <text evidence="2">The sequence shown here is derived from an EMBL/GenBank/DDBJ whole genome shotgun (WGS) entry which is preliminary data.</text>
</comment>
<sequence length="94" mass="10906">MKLTAENIKHNYQILIIKLLIIILFILSLINGFNSVSEYYYAFSDYGNNKLSEFISISINRSFLRPALILLIPLIGIFIGKKIGWILILSYLYF</sequence>
<keyword evidence="1" id="KW-0812">Transmembrane</keyword>
<organism evidence="2 3">
    <name type="scientific">Gelidibacter algens</name>
    <dbReference type="NCBI Taxonomy" id="49280"/>
    <lineage>
        <taxon>Bacteria</taxon>
        <taxon>Pseudomonadati</taxon>
        <taxon>Bacteroidota</taxon>
        <taxon>Flavobacteriia</taxon>
        <taxon>Flavobacteriales</taxon>
        <taxon>Flavobacteriaceae</taxon>
        <taxon>Gelidibacter</taxon>
    </lineage>
</organism>
<protein>
    <submittedName>
        <fullName evidence="2">Uncharacterized protein</fullName>
    </submittedName>
</protein>
<name>A0A327SFK7_9FLAO</name>
<evidence type="ECO:0000313" key="3">
    <source>
        <dbReference type="Proteomes" id="UP000248987"/>
    </source>
</evidence>
<dbReference type="AlphaFoldDB" id="A0A327SFK7"/>
<keyword evidence="1" id="KW-0472">Membrane</keyword>
<accession>A0A327SFK7</accession>
<dbReference type="Proteomes" id="UP000248987">
    <property type="component" value="Unassembled WGS sequence"/>
</dbReference>
<feature type="transmembrane region" description="Helical" evidence="1">
    <location>
        <begin position="12"/>
        <end position="33"/>
    </location>
</feature>
<evidence type="ECO:0000313" key="2">
    <source>
        <dbReference type="EMBL" id="RAJ24527.1"/>
    </source>
</evidence>
<gene>
    <name evidence="2" type="ORF">LX77_02081</name>
</gene>